<feature type="compositionally biased region" description="Acidic residues" evidence="1">
    <location>
        <begin position="154"/>
        <end position="170"/>
    </location>
</feature>
<feature type="region of interest" description="Disordered" evidence="1">
    <location>
        <begin position="1"/>
        <end position="241"/>
    </location>
</feature>
<dbReference type="Proteomes" id="UP000267251">
    <property type="component" value="Unassembled WGS sequence"/>
</dbReference>
<feature type="compositionally biased region" description="Low complexity" evidence="1">
    <location>
        <begin position="59"/>
        <end position="69"/>
    </location>
</feature>
<proteinExistence type="predicted"/>
<name>A0A4P9Y0U5_9FUNG</name>
<feature type="compositionally biased region" description="Acidic residues" evidence="1">
    <location>
        <begin position="80"/>
        <end position="114"/>
    </location>
</feature>
<feature type="compositionally biased region" description="Basic and acidic residues" evidence="1">
    <location>
        <begin position="49"/>
        <end position="58"/>
    </location>
</feature>
<feature type="compositionally biased region" description="Pro residues" evidence="1">
    <location>
        <begin position="224"/>
        <end position="235"/>
    </location>
</feature>
<dbReference type="OrthoDB" id="10650463at2759"/>
<organism evidence="2 3">
    <name type="scientific">Piptocephalis cylindrospora</name>
    <dbReference type="NCBI Taxonomy" id="1907219"/>
    <lineage>
        <taxon>Eukaryota</taxon>
        <taxon>Fungi</taxon>
        <taxon>Fungi incertae sedis</taxon>
        <taxon>Zoopagomycota</taxon>
        <taxon>Zoopagomycotina</taxon>
        <taxon>Zoopagomycetes</taxon>
        <taxon>Zoopagales</taxon>
        <taxon>Piptocephalidaceae</taxon>
        <taxon>Piptocephalis</taxon>
    </lineage>
</organism>
<keyword evidence="3" id="KW-1185">Reference proteome</keyword>
<dbReference type="EMBL" id="KZ988934">
    <property type="protein sequence ID" value="RKP11410.1"/>
    <property type="molecule type" value="Genomic_DNA"/>
</dbReference>
<reference evidence="3" key="1">
    <citation type="journal article" date="2018" name="Nat. Microbiol.">
        <title>Leveraging single-cell genomics to expand the fungal tree of life.</title>
        <authorList>
            <person name="Ahrendt S.R."/>
            <person name="Quandt C.A."/>
            <person name="Ciobanu D."/>
            <person name="Clum A."/>
            <person name="Salamov A."/>
            <person name="Andreopoulos B."/>
            <person name="Cheng J.F."/>
            <person name="Woyke T."/>
            <person name="Pelin A."/>
            <person name="Henrissat B."/>
            <person name="Reynolds N.K."/>
            <person name="Benny G.L."/>
            <person name="Smith M.E."/>
            <person name="James T.Y."/>
            <person name="Grigoriev I.V."/>
        </authorList>
    </citation>
    <scope>NUCLEOTIDE SEQUENCE [LARGE SCALE GENOMIC DNA]</scope>
</reference>
<evidence type="ECO:0000313" key="3">
    <source>
        <dbReference type="Proteomes" id="UP000267251"/>
    </source>
</evidence>
<dbReference type="AlphaFoldDB" id="A0A4P9Y0U5"/>
<feature type="compositionally biased region" description="Low complexity" evidence="1">
    <location>
        <begin position="14"/>
        <end position="46"/>
    </location>
</feature>
<protein>
    <submittedName>
        <fullName evidence="2">Uncharacterized protein</fullName>
    </submittedName>
</protein>
<accession>A0A4P9Y0U5</accession>
<evidence type="ECO:0000256" key="1">
    <source>
        <dbReference type="SAM" id="MobiDB-lite"/>
    </source>
</evidence>
<gene>
    <name evidence="2" type="ORF">BJ684DRAFT_17995</name>
</gene>
<feature type="compositionally biased region" description="Low complexity" evidence="1">
    <location>
        <begin position="190"/>
        <end position="207"/>
    </location>
</feature>
<evidence type="ECO:0000313" key="2">
    <source>
        <dbReference type="EMBL" id="RKP11410.1"/>
    </source>
</evidence>
<sequence>MPASPAPNKLGFGTSLDPGILSSSSSSISFSPSSTASSFTLATLSTKLGRHERAEDPSQSHLSASHSSQGRPEREQRVPEEDEPEEELFLLDEETETQPEENEEDRMDVVEDGEGNGKRLGGTPRRSPPPPLPTSSPFKMGRWRKPSRQKYDLDADEDDEEAEEDVDDPVDPASPNLYGSSLPIEIRRPSASSLTSSSVARKSSLTAAMNQRSKGSTALSPRALTPPPASPPSSPPENAHFLSRTLITGDPRDEAMYAHTHEISGASREGSRGFIAPHEFSARSYVGEREGLWGAVPMSSSRVDLVGRRSSLHRSSQGTQEDQVE</sequence>